<evidence type="ECO:0000256" key="9">
    <source>
        <dbReference type="ARBA" id="ARBA00023212"/>
    </source>
</evidence>
<evidence type="ECO:0000256" key="5">
    <source>
        <dbReference type="ARBA" id="ARBA00022701"/>
    </source>
</evidence>
<evidence type="ECO:0000256" key="10">
    <source>
        <dbReference type="ARBA" id="ARBA00023273"/>
    </source>
</evidence>
<accession>A0AA39F0B7</accession>
<dbReference type="AlphaFoldDB" id="A0AA39F0B7"/>
<keyword evidence="7" id="KW-0969">Cilium</keyword>
<evidence type="ECO:0000313" key="13">
    <source>
        <dbReference type="EMBL" id="KAK0160889.1"/>
    </source>
</evidence>
<dbReference type="SMART" id="SM01375">
    <property type="entry name" value="Dynein_light"/>
    <property type="match status" value="1"/>
</dbReference>
<evidence type="ECO:0000256" key="11">
    <source>
        <dbReference type="ARBA" id="ARBA00057688"/>
    </source>
</evidence>
<keyword evidence="5 12" id="KW-0493">Microtubule</keyword>
<name>A0AA39F0B7_9HYME</name>
<dbReference type="PANTHER" id="PTHR11886:SF2">
    <property type="entry name" value="DYNEIN AXONEMAL LIGHT CHAIN 4"/>
    <property type="match status" value="1"/>
</dbReference>
<comment type="subunit">
    <text evidence="3">Consists of at least two heavy chains and a number of intermediate and light chains.</text>
</comment>
<evidence type="ECO:0000313" key="14">
    <source>
        <dbReference type="Proteomes" id="UP001168990"/>
    </source>
</evidence>
<dbReference type="FunFam" id="3.30.740.10:FF:000002">
    <property type="entry name" value="Dynein light chain"/>
    <property type="match status" value="1"/>
</dbReference>
<dbReference type="GO" id="GO:0005930">
    <property type="term" value="C:axoneme"/>
    <property type="evidence" value="ECO:0007669"/>
    <property type="project" value="UniProtKB-SubCell"/>
</dbReference>
<dbReference type="SUPFAM" id="SSF54648">
    <property type="entry name" value="DLC"/>
    <property type="match status" value="1"/>
</dbReference>
<reference evidence="13" key="2">
    <citation type="submission" date="2023-03" db="EMBL/GenBank/DDBJ databases">
        <authorList>
            <person name="Inwood S.N."/>
            <person name="Skelly J.G."/>
            <person name="Guhlin J."/>
            <person name="Harrop T.W.R."/>
            <person name="Goldson S.G."/>
            <person name="Dearden P.K."/>
        </authorList>
    </citation>
    <scope>NUCLEOTIDE SEQUENCE</scope>
    <source>
        <strain evidence="13">Irish</strain>
        <tissue evidence="13">Whole body</tissue>
    </source>
</reference>
<keyword evidence="4 12" id="KW-0963">Cytoplasm</keyword>
<comment type="caution">
    <text evidence="13">The sequence shown here is derived from an EMBL/GenBank/DDBJ whole genome shotgun (WGS) entry which is preliminary data.</text>
</comment>
<gene>
    <name evidence="13" type="ORF">PV328_008250</name>
</gene>
<sequence length="104" mass="11881">MEKEEKSSSLIVVSNHTYPLCKLTDMSEEMKQEAIELCVTATETYPDNYEHAAKLIKQNLDKKFGGPFQVIVGESYAFYIIHQLKTLLYMFTGGNIAILIWQTV</sequence>
<dbReference type="GO" id="GO:0030286">
    <property type="term" value="C:dynein complex"/>
    <property type="evidence" value="ECO:0007669"/>
    <property type="project" value="UniProtKB-KW"/>
</dbReference>
<keyword evidence="10" id="KW-0966">Cell projection</keyword>
<evidence type="ECO:0000256" key="3">
    <source>
        <dbReference type="ARBA" id="ARBA00011655"/>
    </source>
</evidence>
<evidence type="ECO:0000256" key="7">
    <source>
        <dbReference type="ARBA" id="ARBA00023069"/>
    </source>
</evidence>
<evidence type="ECO:0000256" key="8">
    <source>
        <dbReference type="ARBA" id="ARBA00023175"/>
    </source>
</evidence>
<dbReference type="InterPro" id="IPR037177">
    <property type="entry name" value="DLC_sf"/>
</dbReference>
<evidence type="ECO:0000256" key="4">
    <source>
        <dbReference type="ARBA" id="ARBA00022490"/>
    </source>
</evidence>
<dbReference type="Gene3D" id="3.30.740.10">
    <property type="entry name" value="Protein Inhibitor Of Neuronal Nitric Oxide Synthase"/>
    <property type="match status" value="1"/>
</dbReference>
<protein>
    <recommendedName>
        <fullName evidence="12">Dynein light chain</fullName>
    </recommendedName>
</protein>
<evidence type="ECO:0000256" key="2">
    <source>
        <dbReference type="ARBA" id="ARBA00010156"/>
    </source>
</evidence>
<comment type="function">
    <text evidence="11">Force generating protein of respiratory cilia. Produces force towards the minus ends of microtubules. Dynein has ATPase activity.</text>
</comment>
<dbReference type="InterPro" id="IPR001372">
    <property type="entry name" value="Dynein_light_chain_typ-1/2"/>
</dbReference>
<dbReference type="EMBL" id="JAQQBS010001423">
    <property type="protein sequence ID" value="KAK0160889.1"/>
    <property type="molecule type" value="Genomic_DNA"/>
</dbReference>
<evidence type="ECO:0000256" key="1">
    <source>
        <dbReference type="ARBA" id="ARBA00004430"/>
    </source>
</evidence>
<reference evidence="13" key="1">
    <citation type="journal article" date="2023" name="bioRxiv">
        <title>Scaffold-level genome assemblies of two parasitoid biocontrol wasps reveal the parthenogenesis mechanism and an associated novel virus.</title>
        <authorList>
            <person name="Inwood S."/>
            <person name="Skelly J."/>
            <person name="Guhlin J."/>
            <person name="Harrop T."/>
            <person name="Goldson S."/>
            <person name="Dearden P."/>
        </authorList>
    </citation>
    <scope>NUCLEOTIDE SEQUENCE</scope>
    <source>
        <strain evidence="13">Irish</strain>
        <tissue evidence="13">Whole body</tissue>
    </source>
</reference>
<proteinExistence type="inferred from homology"/>
<dbReference type="GO" id="GO:0005874">
    <property type="term" value="C:microtubule"/>
    <property type="evidence" value="ECO:0007669"/>
    <property type="project" value="UniProtKB-KW"/>
</dbReference>
<dbReference type="PANTHER" id="PTHR11886">
    <property type="entry name" value="DYNEIN LIGHT CHAIN"/>
    <property type="match status" value="1"/>
</dbReference>
<evidence type="ECO:0000256" key="12">
    <source>
        <dbReference type="RuleBase" id="RU365010"/>
    </source>
</evidence>
<dbReference type="Pfam" id="PF01221">
    <property type="entry name" value="Dynein_light"/>
    <property type="match status" value="1"/>
</dbReference>
<dbReference type="Proteomes" id="UP001168990">
    <property type="component" value="Unassembled WGS sequence"/>
</dbReference>
<keyword evidence="14" id="KW-1185">Reference proteome</keyword>
<dbReference type="CDD" id="cd21453">
    <property type="entry name" value="DLC-like_DNAL4"/>
    <property type="match status" value="1"/>
</dbReference>
<comment type="subcellular location">
    <subcellularLocation>
        <location evidence="1">Cytoplasm</location>
        <location evidence="1">Cytoskeleton</location>
        <location evidence="1">Cilium axoneme</location>
    </subcellularLocation>
</comment>
<keyword evidence="8 12" id="KW-0505">Motor protein</keyword>
<comment type="similarity">
    <text evidence="2 12">Belongs to the dynein light chain family.</text>
</comment>
<keyword evidence="9 12" id="KW-0206">Cytoskeleton</keyword>
<keyword evidence="6 12" id="KW-0243">Dynein</keyword>
<evidence type="ECO:0000256" key="6">
    <source>
        <dbReference type="ARBA" id="ARBA00023017"/>
    </source>
</evidence>
<dbReference type="GO" id="GO:0007017">
    <property type="term" value="P:microtubule-based process"/>
    <property type="evidence" value="ECO:0007669"/>
    <property type="project" value="InterPro"/>
</dbReference>
<organism evidence="13 14">
    <name type="scientific">Microctonus aethiopoides</name>
    <dbReference type="NCBI Taxonomy" id="144406"/>
    <lineage>
        <taxon>Eukaryota</taxon>
        <taxon>Metazoa</taxon>
        <taxon>Ecdysozoa</taxon>
        <taxon>Arthropoda</taxon>
        <taxon>Hexapoda</taxon>
        <taxon>Insecta</taxon>
        <taxon>Pterygota</taxon>
        <taxon>Neoptera</taxon>
        <taxon>Endopterygota</taxon>
        <taxon>Hymenoptera</taxon>
        <taxon>Apocrita</taxon>
        <taxon>Ichneumonoidea</taxon>
        <taxon>Braconidae</taxon>
        <taxon>Euphorinae</taxon>
        <taxon>Microctonus</taxon>
    </lineage>
</organism>